<evidence type="ECO:0000256" key="5">
    <source>
        <dbReference type="SAM" id="MobiDB-lite"/>
    </source>
</evidence>
<evidence type="ECO:0000313" key="7">
    <source>
        <dbReference type="EMBL" id="RGR76182.1"/>
    </source>
</evidence>
<reference evidence="7 8" key="1">
    <citation type="submission" date="2018-08" db="EMBL/GenBank/DDBJ databases">
        <title>A genome reference for cultivated species of the human gut microbiota.</title>
        <authorList>
            <person name="Zou Y."/>
            <person name="Xue W."/>
            <person name="Luo G."/>
        </authorList>
    </citation>
    <scope>NUCLEOTIDE SEQUENCE [LARGE SCALE GENOMIC DNA]</scope>
    <source>
        <strain evidence="7 8">AF24-29</strain>
    </source>
</reference>
<dbReference type="InterPro" id="IPR020904">
    <property type="entry name" value="Sc_DH/Rdtase_CS"/>
</dbReference>
<dbReference type="PRINTS" id="PR00080">
    <property type="entry name" value="SDRFAMILY"/>
</dbReference>
<comment type="similarity">
    <text evidence="1 4">Belongs to the short-chain dehydrogenases/reductases (SDR) family.</text>
</comment>
<evidence type="ECO:0000256" key="1">
    <source>
        <dbReference type="ARBA" id="ARBA00006484"/>
    </source>
</evidence>
<dbReference type="CDD" id="cd05233">
    <property type="entry name" value="SDR_c"/>
    <property type="match status" value="1"/>
</dbReference>
<keyword evidence="2" id="KW-0521">NADP</keyword>
<proteinExistence type="inferred from homology"/>
<keyword evidence="6" id="KW-0812">Transmembrane</keyword>
<dbReference type="PANTHER" id="PTHR43391:SF14">
    <property type="entry name" value="DEHYDROGENASE_REDUCTASE SDR FAMILY PROTEIN 7-LIKE"/>
    <property type="match status" value="1"/>
</dbReference>
<dbReference type="InterPro" id="IPR036291">
    <property type="entry name" value="NAD(P)-bd_dom_sf"/>
</dbReference>
<dbReference type="PROSITE" id="PS00061">
    <property type="entry name" value="ADH_SHORT"/>
    <property type="match status" value="1"/>
</dbReference>
<dbReference type="InterPro" id="IPR002347">
    <property type="entry name" value="SDR_fam"/>
</dbReference>
<dbReference type="PRINTS" id="PR00081">
    <property type="entry name" value="GDHRDH"/>
</dbReference>
<comment type="caution">
    <text evidence="7">The sequence shown here is derived from an EMBL/GenBank/DDBJ whole genome shotgun (WGS) entry which is preliminary data.</text>
</comment>
<dbReference type="PANTHER" id="PTHR43391">
    <property type="entry name" value="RETINOL DEHYDROGENASE-RELATED"/>
    <property type="match status" value="1"/>
</dbReference>
<evidence type="ECO:0000313" key="8">
    <source>
        <dbReference type="Proteomes" id="UP000284178"/>
    </source>
</evidence>
<dbReference type="EMBL" id="QRUP01000002">
    <property type="protein sequence ID" value="RGR76182.1"/>
    <property type="molecule type" value="Genomic_DNA"/>
</dbReference>
<dbReference type="GO" id="GO:0016491">
    <property type="term" value="F:oxidoreductase activity"/>
    <property type="evidence" value="ECO:0007669"/>
    <property type="project" value="UniProtKB-KW"/>
</dbReference>
<accession>A0A412G587</accession>
<evidence type="ECO:0000256" key="2">
    <source>
        <dbReference type="ARBA" id="ARBA00022857"/>
    </source>
</evidence>
<gene>
    <name evidence="7" type="ORF">DWY25_02175</name>
</gene>
<name>A0A412G587_9FIRM</name>
<keyword evidence="3" id="KW-0560">Oxidoreductase</keyword>
<evidence type="ECO:0000256" key="3">
    <source>
        <dbReference type="ARBA" id="ARBA00023002"/>
    </source>
</evidence>
<protein>
    <submittedName>
        <fullName evidence="7">SDR family NAD(P)-dependent oxidoreductase</fullName>
    </submittedName>
</protein>
<sequence>MKNKSEKRGVMKKIAVITGADSGLGREYTRLIVKESDVDEIWALAKTPARLQRLVQDFGDRIVPVEIDLTQLDALADFHRRLSLEKPEIRWLINNAGIGKFGPFEKLEALEAAWIVDLNCRAVVEMTWNCLPYMLAGSRIVNTASQAAFQPLPYFNVYAASKAFIDRFSLALAVELKPRGIAVTSVCPCWMRTPFITKAQTSAKPDVTRLFPITDPSPVAYLALADSKKGRTRSVYGTLTRLSILGAKLLPVGIVMAVWLIQQGLSGIPAFPGRKSQNHADGEQASRLPALTLDDKAAD</sequence>
<dbReference type="Pfam" id="PF00106">
    <property type="entry name" value="adh_short"/>
    <property type="match status" value="1"/>
</dbReference>
<dbReference type="Proteomes" id="UP000284178">
    <property type="component" value="Unassembled WGS sequence"/>
</dbReference>
<dbReference type="AlphaFoldDB" id="A0A412G587"/>
<keyword evidence="8" id="KW-1185">Reference proteome</keyword>
<keyword evidence="6" id="KW-1133">Transmembrane helix</keyword>
<dbReference type="GO" id="GO:0005829">
    <property type="term" value="C:cytosol"/>
    <property type="evidence" value="ECO:0007669"/>
    <property type="project" value="TreeGrafter"/>
</dbReference>
<organism evidence="7 8">
    <name type="scientific">Holdemania filiformis</name>
    <dbReference type="NCBI Taxonomy" id="61171"/>
    <lineage>
        <taxon>Bacteria</taxon>
        <taxon>Bacillati</taxon>
        <taxon>Bacillota</taxon>
        <taxon>Erysipelotrichia</taxon>
        <taxon>Erysipelotrichales</taxon>
        <taxon>Erysipelotrichaceae</taxon>
        <taxon>Holdemania</taxon>
    </lineage>
</organism>
<keyword evidence="6" id="KW-0472">Membrane</keyword>
<evidence type="ECO:0000256" key="6">
    <source>
        <dbReference type="SAM" id="Phobius"/>
    </source>
</evidence>
<feature type="transmembrane region" description="Helical" evidence="6">
    <location>
        <begin position="238"/>
        <end position="261"/>
    </location>
</feature>
<evidence type="ECO:0000256" key="4">
    <source>
        <dbReference type="RuleBase" id="RU000363"/>
    </source>
</evidence>
<dbReference type="SUPFAM" id="SSF51735">
    <property type="entry name" value="NAD(P)-binding Rossmann-fold domains"/>
    <property type="match status" value="1"/>
</dbReference>
<feature type="region of interest" description="Disordered" evidence="5">
    <location>
        <begin position="275"/>
        <end position="299"/>
    </location>
</feature>
<dbReference type="Gene3D" id="3.40.50.720">
    <property type="entry name" value="NAD(P)-binding Rossmann-like Domain"/>
    <property type="match status" value="1"/>
</dbReference>